<evidence type="ECO:0000313" key="2">
    <source>
        <dbReference type="EMBL" id="KAL3789356.1"/>
    </source>
</evidence>
<organism evidence="2 3">
    <name type="scientific">Cyclotella cryptica</name>
    <dbReference type="NCBI Taxonomy" id="29204"/>
    <lineage>
        <taxon>Eukaryota</taxon>
        <taxon>Sar</taxon>
        <taxon>Stramenopiles</taxon>
        <taxon>Ochrophyta</taxon>
        <taxon>Bacillariophyta</taxon>
        <taxon>Coscinodiscophyceae</taxon>
        <taxon>Thalassiosirophycidae</taxon>
        <taxon>Stephanodiscales</taxon>
        <taxon>Stephanodiscaceae</taxon>
        <taxon>Cyclotella</taxon>
    </lineage>
</organism>
<dbReference type="Gene3D" id="1.10.340.70">
    <property type="match status" value="1"/>
</dbReference>
<dbReference type="AlphaFoldDB" id="A0ABD3PNY0"/>
<dbReference type="InterPro" id="IPR001584">
    <property type="entry name" value="Integrase_cat-core"/>
</dbReference>
<dbReference type="PANTHER" id="PTHR37984">
    <property type="entry name" value="PROTEIN CBG26694"/>
    <property type="match status" value="1"/>
</dbReference>
<reference evidence="2 3" key="1">
    <citation type="journal article" date="2020" name="G3 (Bethesda)">
        <title>Improved Reference Genome for Cyclotella cryptica CCMP332, a Model for Cell Wall Morphogenesis, Salinity Adaptation, and Lipid Production in Diatoms (Bacillariophyta).</title>
        <authorList>
            <person name="Roberts W.R."/>
            <person name="Downey K.M."/>
            <person name="Ruck E.C."/>
            <person name="Traller J.C."/>
            <person name="Alverson A.J."/>
        </authorList>
    </citation>
    <scope>NUCLEOTIDE SEQUENCE [LARGE SCALE GENOMIC DNA]</scope>
    <source>
        <strain evidence="2 3">CCMP332</strain>
    </source>
</reference>
<evidence type="ECO:0000313" key="3">
    <source>
        <dbReference type="Proteomes" id="UP001516023"/>
    </source>
</evidence>
<name>A0ABD3PNY0_9STRA</name>
<dbReference type="Proteomes" id="UP001516023">
    <property type="component" value="Unassembled WGS sequence"/>
</dbReference>
<sequence>MARSLAIVVALLPPTHDSRAANQFASGMKRDGWLGSSIDLYFPHYGDSVASNSKVLSFIHSNTEENATILRFATPPASPPPTLASYAWPQFNTRQYAVSYGRDDKLFNKGSVGGAVADSDDALRLRVSEPKPGDGDEAARSAKTKYLLHRMSADASVAVGAQVLSLDGLCPPFQPQPNVNLFQNSFGIEFVHDGHVFVRPFSPFELARCFCLSDDITHALSQPDNVFLLQDGIPAHTSAWIFDQIYERLVQIRNANIELFDPSRHAAPAACCQAFVNGAVGTRLPGRDQWITAYAADPQTSKIKEMVSNPALVVKEHLALLEPMYRSALRQGRIVLEQDMLILQEQLNTGSSYIKLRLVPTGLREILFIAFHANPIGGHFNPYRTYARLRLRYYWPGMYKYCQMMCKKCPGCALANGVIRASSELIYSFPVTAPFRVLHVDGYQAGDLSSFEGRKVHVIALDGMTSYACNQSVQKANSTSFAKALMKIILTHGIPHTLVLDKDSKFYGTFRETCDLLQMNVHTLSGDNHKGMLVERFNRYLNRGLRVLTNERESVRVSDEAIDLLTYAWNSAPVAGTDLSRSLVAMGREFSFPIDFSATKQLELTSTPSAVQSYAKNQATLMAACHDVAKVLLDEHRKWHQELVNSSRPDPRQWQVGDIVFARRQTRSHKGRGIVGKLQFAHTGPWRIVSKLDGASYELQHCITAERRLKRHASHLSPFPLPLVPFEPVDGPDNRYGQINRPIGLKPYLQAGLEGFEPLQPFKLPPPVDLATASHACRTFHWPSLSELNDEMSPSLGRPASANRLPTPSALAAMLVKSDDRLFFISHELPNSGRREWRLVRVHLADSMALRPTCLTDGRYLVEFYMVHPSDAALITRRTSVTGRPCRPSATSETHLIRPSESSEQLALRHNLSPLRQWVTLTHEAVYIHGPFDFASISGRKSRDRVDAARWSVLAQQKGMYSNLPPRLELPTYSVHADRGIHLALREGRAAELLLSVSQCCSNAHERLFP</sequence>
<keyword evidence="3" id="KW-1185">Reference proteome</keyword>
<dbReference type="EMBL" id="JABMIG020000142">
    <property type="protein sequence ID" value="KAL3789356.1"/>
    <property type="molecule type" value="Genomic_DNA"/>
</dbReference>
<dbReference type="InterPro" id="IPR036397">
    <property type="entry name" value="RNaseH_sf"/>
</dbReference>
<comment type="caution">
    <text evidence="2">The sequence shown here is derived from an EMBL/GenBank/DDBJ whole genome shotgun (WGS) entry which is preliminary data.</text>
</comment>
<protein>
    <recommendedName>
        <fullName evidence="1">Integrase catalytic domain-containing protein</fullName>
    </recommendedName>
</protein>
<accession>A0ABD3PNY0</accession>
<dbReference type="InterPro" id="IPR050951">
    <property type="entry name" value="Retrovirus_Pol_polyprotein"/>
</dbReference>
<dbReference type="SUPFAM" id="SSF53098">
    <property type="entry name" value="Ribonuclease H-like"/>
    <property type="match status" value="1"/>
</dbReference>
<dbReference type="Gene3D" id="3.30.420.10">
    <property type="entry name" value="Ribonuclease H-like superfamily/Ribonuclease H"/>
    <property type="match status" value="1"/>
</dbReference>
<dbReference type="PROSITE" id="PS50994">
    <property type="entry name" value="INTEGRASE"/>
    <property type="match status" value="1"/>
</dbReference>
<dbReference type="InterPro" id="IPR012337">
    <property type="entry name" value="RNaseH-like_sf"/>
</dbReference>
<dbReference type="PANTHER" id="PTHR37984:SF5">
    <property type="entry name" value="PROTEIN NYNRIN-LIKE"/>
    <property type="match status" value="1"/>
</dbReference>
<dbReference type="Pfam" id="PF17921">
    <property type="entry name" value="Integrase_H2C2"/>
    <property type="match status" value="1"/>
</dbReference>
<dbReference type="InterPro" id="IPR041588">
    <property type="entry name" value="Integrase_H2C2"/>
</dbReference>
<gene>
    <name evidence="2" type="ORF">HJC23_006510</name>
</gene>
<feature type="domain" description="Integrase catalytic" evidence="1">
    <location>
        <begin position="430"/>
        <end position="601"/>
    </location>
</feature>
<evidence type="ECO:0000259" key="1">
    <source>
        <dbReference type="PROSITE" id="PS50994"/>
    </source>
</evidence>
<proteinExistence type="predicted"/>